<dbReference type="AlphaFoldDB" id="A0A9X6RM85"/>
<organism evidence="1 2">
    <name type="scientific">Hypsibius exemplaris</name>
    <name type="common">Freshwater tardigrade</name>
    <dbReference type="NCBI Taxonomy" id="2072580"/>
    <lineage>
        <taxon>Eukaryota</taxon>
        <taxon>Metazoa</taxon>
        <taxon>Ecdysozoa</taxon>
        <taxon>Tardigrada</taxon>
        <taxon>Eutardigrada</taxon>
        <taxon>Parachela</taxon>
        <taxon>Hypsibioidea</taxon>
        <taxon>Hypsibiidae</taxon>
        <taxon>Hypsibius</taxon>
    </lineage>
</organism>
<reference evidence="2" key="1">
    <citation type="submission" date="2017-01" db="EMBL/GenBank/DDBJ databases">
        <title>Comparative genomics of anhydrobiosis in the tardigrade Hypsibius dujardini.</title>
        <authorList>
            <person name="Yoshida Y."/>
            <person name="Koutsovoulos G."/>
            <person name="Laetsch D."/>
            <person name="Stevens L."/>
            <person name="Kumar S."/>
            <person name="Horikawa D."/>
            <person name="Ishino K."/>
            <person name="Komine S."/>
            <person name="Tomita M."/>
            <person name="Blaxter M."/>
            <person name="Arakawa K."/>
        </authorList>
    </citation>
    <scope>NUCLEOTIDE SEQUENCE [LARGE SCALE GENOMIC DNA]</scope>
    <source>
        <strain evidence="2">Z151</strain>
    </source>
</reference>
<proteinExistence type="predicted"/>
<keyword evidence="2" id="KW-1185">Reference proteome</keyword>
<sequence length="72" mass="8464">MSLARRNAFSFQFATAENFKVFAKKLVRIWIITANPVTSPIRRHRLIRFSGNYKSDRETEEYTALGVTFDDY</sequence>
<dbReference type="Proteomes" id="UP000192578">
    <property type="component" value="Unassembled WGS sequence"/>
</dbReference>
<dbReference type="EMBL" id="MTYJ01000301">
    <property type="protein sequence ID" value="OWA53074.1"/>
    <property type="molecule type" value="Genomic_DNA"/>
</dbReference>
<evidence type="ECO:0000313" key="1">
    <source>
        <dbReference type="EMBL" id="OWA53074.1"/>
    </source>
</evidence>
<evidence type="ECO:0000313" key="2">
    <source>
        <dbReference type="Proteomes" id="UP000192578"/>
    </source>
</evidence>
<comment type="caution">
    <text evidence="1">The sequence shown here is derived from an EMBL/GenBank/DDBJ whole genome shotgun (WGS) entry which is preliminary data.</text>
</comment>
<gene>
    <name evidence="1" type="ORF">BV898_17509</name>
</gene>
<accession>A0A9X6RM85</accession>
<name>A0A9X6RM85_HYPEX</name>
<protein>
    <submittedName>
        <fullName evidence="1">Uncharacterized protein</fullName>
    </submittedName>
</protein>